<dbReference type="InParanoid" id="A0A0C3AZG5"/>
<dbReference type="Pfam" id="PF18759">
    <property type="entry name" value="Plavaka"/>
    <property type="match status" value="1"/>
</dbReference>
<evidence type="ECO:0000313" key="2">
    <source>
        <dbReference type="Proteomes" id="UP000053989"/>
    </source>
</evidence>
<proteinExistence type="predicted"/>
<dbReference type="STRING" id="1036808.A0A0C3AZG5"/>
<accession>A0A0C3AZG5</accession>
<keyword evidence="2" id="KW-1185">Reference proteome</keyword>
<name>A0A0C3AZG5_9AGAM</name>
<sequence>MDTLPTGPKWQSTTLEVEGYKTTDPIQLIWHNVEEVVRSLFRDPTFGAKMMFNPILIKNSLGQEYSEWFSAHEAHHIQDSLLKGATIVPILAASGKTPVTWMTGGPEMYPLFISIGNIPGNICMAATSYAWQCVAFVPIPKFDIPQANQTILQMCVWHKCVNMVTTGLKHVAETWLLMPDPHGYVRYCFTPLVVWTADLVEQLMITCVSKSASPVMEATHEQFSDAHHHFPHTGRLMLECINKISQEVHPWDLSHFQKHSEAIHLSGVIYPFLEDWQFVNPSIFLLPEIFHACYKFFFDHVLPWCKELLGTELNMWFKCLHKCARVRHFVGGVSHIKQMSGREHRDIQCMIVAVIAGHVPPQFLRTICALLAPVPVGLLQYIW</sequence>
<dbReference type="HOGENOM" id="CLU_006344_2_0_1"/>
<dbReference type="EMBL" id="KN822004">
    <property type="protein sequence ID" value="KIM70397.1"/>
    <property type="molecule type" value="Genomic_DNA"/>
</dbReference>
<reference evidence="2" key="2">
    <citation type="submission" date="2015-01" db="EMBL/GenBank/DDBJ databases">
        <title>Evolutionary Origins and Diversification of the Mycorrhizal Mutualists.</title>
        <authorList>
            <consortium name="DOE Joint Genome Institute"/>
            <consortium name="Mycorrhizal Genomics Consortium"/>
            <person name="Kohler A."/>
            <person name="Kuo A."/>
            <person name="Nagy L.G."/>
            <person name="Floudas D."/>
            <person name="Copeland A."/>
            <person name="Barry K.W."/>
            <person name="Cichocki N."/>
            <person name="Veneault-Fourrey C."/>
            <person name="LaButti K."/>
            <person name="Lindquist E.A."/>
            <person name="Lipzen A."/>
            <person name="Lundell T."/>
            <person name="Morin E."/>
            <person name="Murat C."/>
            <person name="Riley R."/>
            <person name="Ohm R."/>
            <person name="Sun H."/>
            <person name="Tunlid A."/>
            <person name="Henrissat B."/>
            <person name="Grigoriev I.V."/>
            <person name="Hibbett D.S."/>
            <person name="Martin F."/>
        </authorList>
    </citation>
    <scope>NUCLEOTIDE SEQUENCE [LARGE SCALE GENOMIC DNA]</scope>
    <source>
        <strain evidence="2">Foug A</strain>
    </source>
</reference>
<organism evidence="1 2">
    <name type="scientific">Scleroderma citrinum Foug A</name>
    <dbReference type="NCBI Taxonomy" id="1036808"/>
    <lineage>
        <taxon>Eukaryota</taxon>
        <taxon>Fungi</taxon>
        <taxon>Dikarya</taxon>
        <taxon>Basidiomycota</taxon>
        <taxon>Agaricomycotina</taxon>
        <taxon>Agaricomycetes</taxon>
        <taxon>Agaricomycetidae</taxon>
        <taxon>Boletales</taxon>
        <taxon>Sclerodermatineae</taxon>
        <taxon>Sclerodermataceae</taxon>
        <taxon>Scleroderma</taxon>
    </lineage>
</organism>
<dbReference type="InterPro" id="IPR041078">
    <property type="entry name" value="Plavaka"/>
</dbReference>
<protein>
    <submittedName>
        <fullName evidence="1">Uncharacterized protein</fullName>
    </submittedName>
</protein>
<evidence type="ECO:0000313" key="1">
    <source>
        <dbReference type="EMBL" id="KIM70397.1"/>
    </source>
</evidence>
<dbReference type="AlphaFoldDB" id="A0A0C3AZG5"/>
<dbReference type="Proteomes" id="UP000053989">
    <property type="component" value="Unassembled WGS sequence"/>
</dbReference>
<gene>
    <name evidence="1" type="ORF">SCLCIDRAFT_101166</name>
</gene>
<dbReference type="OrthoDB" id="2688393at2759"/>
<reference evidence="1 2" key="1">
    <citation type="submission" date="2014-04" db="EMBL/GenBank/DDBJ databases">
        <authorList>
            <consortium name="DOE Joint Genome Institute"/>
            <person name="Kuo A."/>
            <person name="Kohler A."/>
            <person name="Nagy L.G."/>
            <person name="Floudas D."/>
            <person name="Copeland A."/>
            <person name="Barry K.W."/>
            <person name="Cichocki N."/>
            <person name="Veneault-Fourrey C."/>
            <person name="LaButti K."/>
            <person name="Lindquist E.A."/>
            <person name="Lipzen A."/>
            <person name="Lundell T."/>
            <person name="Morin E."/>
            <person name="Murat C."/>
            <person name="Sun H."/>
            <person name="Tunlid A."/>
            <person name="Henrissat B."/>
            <person name="Grigoriev I.V."/>
            <person name="Hibbett D.S."/>
            <person name="Martin F."/>
            <person name="Nordberg H.P."/>
            <person name="Cantor M.N."/>
            <person name="Hua S.X."/>
        </authorList>
    </citation>
    <scope>NUCLEOTIDE SEQUENCE [LARGE SCALE GENOMIC DNA]</scope>
    <source>
        <strain evidence="1 2">Foug A</strain>
    </source>
</reference>